<gene>
    <name evidence="2" type="ORF">DM484_24460</name>
</gene>
<keyword evidence="1" id="KW-0472">Membrane</keyword>
<proteinExistence type="predicted"/>
<comment type="caution">
    <text evidence="2">The sequence shown here is derived from an EMBL/GenBank/DDBJ whole genome shotgun (WGS) entry which is preliminary data.</text>
</comment>
<feature type="transmembrane region" description="Helical" evidence="1">
    <location>
        <begin position="163"/>
        <end position="184"/>
    </location>
</feature>
<sequence length="198" mass="21560">MNSTSLRSDPANRQIALLGVLSLVMMMTRFHHEGSVFSLPDASLAIFFLAGIFLEGPLSYWVLLILAASVDYIAITALSVNSYCISPAYLFLAPTYAALWFGGRFIKQTPHRSLMHYAALLALTVVFSSSIAFLISNGSFYWFSGKVSGIGIVDYALELAREFGPYVGATLFYVLAGLGVNALVRSLAIIRLSRVDSL</sequence>
<evidence type="ECO:0008006" key="4">
    <source>
        <dbReference type="Google" id="ProtNLM"/>
    </source>
</evidence>
<dbReference type="EMBL" id="QJPH01000487">
    <property type="protein sequence ID" value="PZN72435.1"/>
    <property type="molecule type" value="Genomic_DNA"/>
</dbReference>
<name>A0A2W4QJQ7_9GAMM</name>
<feature type="transmembrane region" description="Helical" evidence="1">
    <location>
        <begin position="118"/>
        <end position="143"/>
    </location>
</feature>
<evidence type="ECO:0000313" key="3">
    <source>
        <dbReference type="Proteomes" id="UP000249396"/>
    </source>
</evidence>
<feature type="transmembrane region" description="Helical" evidence="1">
    <location>
        <begin position="86"/>
        <end position="106"/>
    </location>
</feature>
<evidence type="ECO:0000313" key="2">
    <source>
        <dbReference type="EMBL" id="PZN72435.1"/>
    </source>
</evidence>
<feature type="transmembrane region" description="Helical" evidence="1">
    <location>
        <begin position="12"/>
        <end position="30"/>
    </location>
</feature>
<organism evidence="2 3">
    <name type="scientific">Candidatus Methylumidiphilus alinenensis</name>
    <dbReference type="NCBI Taxonomy" id="2202197"/>
    <lineage>
        <taxon>Bacteria</taxon>
        <taxon>Pseudomonadati</taxon>
        <taxon>Pseudomonadota</taxon>
        <taxon>Gammaproteobacteria</taxon>
        <taxon>Methylococcales</taxon>
        <taxon>Candidatus Methylumidiphilus</taxon>
    </lineage>
</organism>
<keyword evidence="1" id="KW-0812">Transmembrane</keyword>
<accession>A0A2W4QJQ7</accession>
<dbReference type="Proteomes" id="UP000249396">
    <property type="component" value="Unassembled WGS sequence"/>
</dbReference>
<protein>
    <recommendedName>
        <fullName evidence="4">Cobalamin ABC transporter</fullName>
    </recommendedName>
</protein>
<evidence type="ECO:0000256" key="1">
    <source>
        <dbReference type="SAM" id="Phobius"/>
    </source>
</evidence>
<dbReference type="AlphaFoldDB" id="A0A2W4QJQ7"/>
<reference evidence="2 3" key="1">
    <citation type="journal article" date="2018" name="Aquat. Microb. Ecol.">
        <title>Gammaproteobacterial methanotrophs dominate.</title>
        <authorList>
            <person name="Rissanen A.J."/>
            <person name="Saarenheimo J."/>
            <person name="Tiirola M."/>
            <person name="Peura S."/>
            <person name="Aalto S.L."/>
            <person name="Karvinen A."/>
            <person name="Nykanen H."/>
        </authorList>
    </citation>
    <scope>NUCLEOTIDE SEQUENCE [LARGE SCALE GENOMIC DNA]</scope>
    <source>
        <strain evidence="2">AMbin10</strain>
    </source>
</reference>
<keyword evidence="1" id="KW-1133">Transmembrane helix</keyword>